<dbReference type="EMBL" id="JAUSUB010000012">
    <property type="protein sequence ID" value="MDQ0271026.1"/>
    <property type="molecule type" value="Genomic_DNA"/>
</dbReference>
<comment type="caution">
    <text evidence="1">The sequence shown here is derived from an EMBL/GenBank/DDBJ whole genome shotgun (WGS) entry which is preliminary data.</text>
</comment>
<dbReference type="RefSeq" id="WP_307475907.1">
    <property type="nucleotide sequence ID" value="NZ_JAUSUB010000012.1"/>
</dbReference>
<proteinExistence type="predicted"/>
<name>A0ABU0AJY0_9BACI</name>
<dbReference type="Proteomes" id="UP001238088">
    <property type="component" value="Unassembled WGS sequence"/>
</dbReference>
<reference evidence="1 2" key="1">
    <citation type="submission" date="2023-07" db="EMBL/GenBank/DDBJ databases">
        <title>Genomic Encyclopedia of Type Strains, Phase IV (KMG-IV): sequencing the most valuable type-strain genomes for metagenomic binning, comparative biology and taxonomic classification.</title>
        <authorList>
            <person name="Goeker M."/>
        </authorList>
    </citation>
    <scope>NUCLEOTIDE SEQUENCE [LARGE SCALE GENOMIC DNA]</scope>
    <source>
        <strain evidence="1 2">DSM 23494</strain>
    </source>
</reference>
<accession>A0ABU0AJY0</accession>
<organism evidence="1 2">
    <name type="scientific">Cytobacillus purgationiresistens</name>
    <dbReference type="NCBI Taxonomy" id="863449"/>
    <lineage>
        <taxon>Bacteria</taxon>
        <taxon>Bacillati</taxon>
        <taxon>Bacillota</taxon>
        <taxon>Bacilli</taxon>
        <taxon>Bacillales</taxon>
        <taxon>Bacillaceae</taxon>
        <taxon>Cytobacillus</taxon>
    </lineage>
</organism>
<evidence type="ECO:0000313" key="2">
    <source>
        <dbReference type="Proteomes" id="UP001238088"/>
    </source>
</evidence>
<evidence type="ECO:0008006" key="3">
    <source>
        <dbReference type="Google" id="ProtNLM"/>
    </source>
</evidence>
<protein>
    <recommendedName>
        <fullName evidence="3">DUF1657 domain-containing protein</fullName>
    </recommendedName>
</protein>
<gene>
    <name evidence="1" type="ORF">J2S17_002913</name>
</gene>
<keyword evidence="2" id="KW-1185">Reference proteome</keyword>
<evidence type="ECO:0000313" key="1">
    <source>
        <dbReference type="EMBL" id="MDQ0271026.1"/>
    </source>
</evidence>
<sequence>MKDAHIDFNKIMEAVNGSIEAVKDEQNLSSVALDQLKAAQQDIQHALSFSLSRTN</sequence>